<dbReference type="InterPro" id="IPR001647">
    <property type="entry name" value="HTH_TetR"/>
</dbReference>
<evidence type="ECO:0000256" key="3">
    <source>
        <dbReference type="PROSITE-ProRule" id="PRU00335"/>
    </source>
</evidence>
<dbReference type="PROSITE" id="PS50977">
    <property type="entry name" value="HTH_TETR_2"/>
    <property type="match status" value="1"/>
</dbReference>
<dbReference type="InterPro" id="IPR039532">
    <property type="entry name" value="TetR_C_Firmicutes"/>
</dbReference>
<sequence length="202" mass="23454">MSEKINYIDRRIVKSKNALKEALISLMKTKDFKEITVKDIVEYAQLNRGTFYKHYQYKENILDEIIDDVTTDLIASYREPYKDKDKVELNQLNSNAVKVFDHVHKYANFYTLIVHSNALTGFQNKICHILKELILNDLTDLIPNGNINKELIASYHSYAIFGMIMEWVNGGFTYSPNYMAEQLLAIVKNGRNYETIKANLGK</sequence>
<dbReference type="PANTHER" id="PTHR43479">
    <property type="entry name" value="ACREF/ENVCD OPERON REPRESSOR-RELATED"/>
    <property type="match status" value="1"/>
</dbReference>
<dbReference type="OrthoDB" id="9810250at2"/>
<feature type="DNA-binding region" description="H-T-H motif" evidence="3">
    <location>
        <begin position="36"/>
        <end position="55"/>
    </location>
</feature>
<evidence type="ECO:0000259" key="4">
    <source>
        <dbReference type="PROSITE" id="PS50977"/>
    </source>
</evidence>
<accession>A0A4Q0VXT4</accession>
<dbReference type="RefSeq" id="WP_129076907.1">
    <property type="nucleotide sequence ID" value="NZ_QOUX01000001.1"/>
</dbReference>
<dbReference type="InterPro" id="IPR050624">
    <property type="entry name" value="HTH-type_Tx_Regulator"/>
</dbReference>
<feature type="domain" description="HTH tetR-type" evidence="4">
    <location>
        <begin position="13"/>
        <end position="73"/>
    </location>
</feature>
<dbReference type="EMBL" id="QOUX01000001">
    <property type="protein sequence ID" value="RXJ04563.1"/>
    <property type="molecule type" value="Genomic_DNA"/>
</dbReference>
<dbReference type="PANTHER" id="PTHR43479:SF7">
    <property type="entry name" value="TETR-FAMILY TRANSCRIPTIONAL REGULATOR"/>
    <property type="match status" value="1"/>
</dbReference>
<dbReference type="Gene3D" id="1.10.357.10">
    <property type="entry name" value="Tetracycline Repressor, domain 2"/>
    <property type="match status" value="1"/>
</dbReference>
<reference evidence="5 6" key="1">
    <citation type="journal article" date="2019" name="Int. J. Syst. Evol. Microbiol.">
        <title>Anaerobacillus alkaliphilus sp. nov., a novel alkaliphilic and moderately halophilic bacterium.</title>
        <authorList>
            <person name="Borsodi A.K."/>
            <person name="Aszalos J.M."/>
            <person name="Bihari P."/>
            <person name="Nagy I."/>
            <person name="Schumann P."/>
            <person name="Sproer C."/>
            <person name="Kovacs A.L."/>
            <person name="Boka K."/>
            <person name="Dobosy P."/>
            <person name="Ovari M."/>
            <person name="Szili-Kovacs T."/>
            <person name="Toth E."/>
        </authorList>
    </citation>
    <scope>NUCLEOTIDE SEQUENCE [LARGE SCALE GENOMIC DNA]</scope>
    <source>
        <strain evidence="5 6">B16-10</strain>
    </source>
</reference>
<dbReference type="GO" id="GO:0003677">
    <property type="term" value="F:DNA binding"/>
    <property type="evidence" value="ECO:0007669"/>
    <property type="project" value="UniProtKB-UniRule"/>
</dbReference>
<evidence type="ECO:0000313" key="5">
    <source>
        <dbReference type="EMBL" id="RXJ04563.1"/>
    </source>
</evidence>
<keyword evidence="1" id="KW-0678">Repressor</keyword>
<name>A0A4Q0VXT4_9BACI</name>
<proteinExistence type="predicted"/>
<keyword evidence="2 3" id="KW-0238">DNA-binding</keyword>
<evidence type="ECO:0000256" key="1">
    <source>
        <dbReference type="ARBA" id="ARBA00022491"/>
    </source>
</evidence>
<gene>
    <name evidence="5" type="ORF">DS745_04040</name>
</gene>
<dbReference type="SUPFAM" id="SSF46689">
    <property type="entry name" value="Homeodomain-like"/>
    <property type="match status" value="1"/>
</dbReference>
<dbReference type="Pfam" id="PF14278">
    <property type="entry name" value="TetR_C_8"/>
    <property type="match status" value="1"/>
</dbReference>
<keyword evidence="6" id="KW-1185">Reference proteome</keyword>
<dbReference type="InterPro" id="IPR009057">
    <property type="entry name" value="Homeodomain-like_sf"/>
</dbReference>
<comment type="caution">
    <text evidence="5">The sequence shown here is derived from an EMBL/GenBank/DDBJ whole genome shotgun (WGS) entry which is preliminary data.</text>
</comment>
<dbReference type="Proteomes" id="UP000290649">
    <property type="component" value="Unassembled WGS sequence"/>
</dbReference>
<evidence type="ECO:0000313" key="6">
    <source>
        <dbReference type="Proteomes" id="UP000290649"/>
    </source>
</evidence>
<dbReference type="Pfam" id="PF00440">
    <property type="entry name" value="TetR_N"/>
    <property type="match status" value="1"/>
</dbReference>
<dbReference type="AlphaFoldDB" id="A0A4Q0VXT4"/>
<protein>
    <submittedName>
        <fullName evidence="5">TetR/AcrR family transcriptional regulator</fullName>
    </submittedName>
</protein>
<organism evidence="5 6">
    <name type="scientific">Anaerobacillus alkaliphilus</name>
    <dbReference type="NCBI Taxonomy" id="1548597"/>
    <lineage>
        <taxon>Bacteria</taxon>
        <taxon>Bacillati</taxon>
        <taxon>Bacillota</taxon>
        <taxon>Bacilli</taxon>
        <taxon>Bacillales</taxon>
        <taxon>Bacillaceae</taxon>
        <taxon>Anaerobacillus</taxon>
    </lineage>
</organism>
<evidence type="ECO:0000256" key="2">
    <source>
        <dbReference type="ARBA" id="ARBA00023125"/>
    </source>
</evidence>